<reference evidence="1 2" key="1">
    <citation type="journal article" date="2022" name="Genome Biol. Evol.">
        <title>The Spruce Budworm Genome: Reconstructing the Evolutionary History of Antifreeze Proteins.</title>
        <authorList>
            <person name="Beliveau C."/>
            <person name="Gagne P."/>
            <person name="Picq S."/>
            <person name="Vernygora O."/>
            <person name="Keeling C.I."/>
            <person name="Pinkney K."/>
            <person name="Doucet D."/>
            <person name="Wen F."/>
            <person name="Johnston J.S."/>
            <person name="Maaroufi H."/>
            <person name="Boyle B."/>
            <person name="Laroche J."/>
            <person name="Dewar K."/>
            <person name="Juretic N."/>
            <person name="Blackburn G."/>
            <person name="Nisole A."/>
            <person name="Brunet B."/>
            <person name="Brandao M."/>
            <person name="Lumley L."/>
            <person name="Duan J."/>
            <person name="Quan G."/>
            <person name="Lucarotti C.J."/>
            <person name="Roe A.D."/>
            <person name="Sperling F.A.H."/>
            <person name="Levesque R.C."/>
            <person name="Cusson M."/>
        </authorList>
    </citation>
    <scope>NUCLEOTIDE SEQUENCE [LARGE SCALE GENOMIC DNA]</scope>
    <source>
        <strain evidence="1">Glfc:IPQL:Cfum</strain>
    </source>
</reference>
<dbReference type="EMBL" id="CM046106">
    <property type="protein sequence ID" value="KAI8435576.1"/>
    <property type="molecule type" value="Genomic_DNA"/>
</dbReference>
<organism evidence="1 2">
    <name type="scientific">Choristoneura fumiferana</name>
    <name type="common">Spruce budworm moth</name>
    <name type="synonym">Archips fumiferana</name>
    <dbReference type="NCBI Taxonomy" id="7141"/>
    <lineage>
        <taxon>Eukaryota</taxon>
        <taxon>Metazoa</taxon>
        <taxon>Ecdysozoa</taxon>
        <taxon>Arthropoda</taxon>
        <taxon>Hexapoda</taxon>
        <taxon>Insecta</taxon>
        <taxon>Pterygota</taxon>
        <taxon>Neoptera</taxon>
        <taxon>Endopterygota</taxon>
        <taxon>Lepidoptera</taxon>
        <taxon>Glossata</taxon>
        <taxon>Ditrysia</taxon>
        <taxon>Tortricoidea</taxon>
        <taxon>Tortricidae</taxon>
        <taxon>Tortricinae</taxon>
        <taxon>Choristoneura</taxon>
    </lineage>
</organism>
<evidence type="ECO:0000313" key="1">
    <source>
        <dbReference type="EMBL" id="KAI8435576.1"/>
    </source>
</evidence>
<protein>
    <submittedName>
        <fullName evidence="1">Uncharacterized protein</fullName>
    </submittedName>
</protein>
<keyword evidence="2" id="KW-1185">Reference proteome</keyword>
<evidence type="ECO:0000313" key="2">
    <source>
        <dbReference type="Proteomes" id="UP001064048"/>
    </source>
</evidence>
<proteinExistence type="predicted"/>
<name>A0ACC0KH95_CHOFU</name>
<gene>
    <name evidence="1" type="ORF">MSG28_003853</name>
</gene>
<sequence length="423" mass="47795">MFRVVLVGVTLFAGVLAGRSPHANLVDQFQNSPDSSRFSSDVFEDARLDIESLIRKYQYPFEAHNVVTSDGYILTAHRIPHGRDRNNQPGPRPAVLVLHGLLSSSADFVTLGPGNALSYFLAEEGYDVWLLNARGNTFSRNHTIMDPDRRGDAEFWMYSWDEIGSLDLPAYIDYILETTGQEKVHYIGHSQGGTSFLVMSASRPEYNEKIISFLGLAPAAYFHNNENTFFLVMSPYERVLDALASQLGIGEVLGQSDILSFITFNFCRDGALTQPLCLLLFVNDQNADYFNSTMLPVFLGHAPAGAAFRQVLHYAQSIKFGTFSRYNFGTLQNLYIYGRVTPPPYDMSRVTVRTNLHYGLNDVEAHWRDILFLSEILPNARAIQAPRPSFTHYDFIWGIDAKEQVYETAIEMMREAERPLIIK</sequence>
<dbReference type="Proteomes" id="UP001064048">
    <property type="component" value="Chromosome 6"/>
</dbReference>
<accession>A0ACC0KH95</accession>
<comment type="caution">
    <text evidence="1">The sequence shown here is derived from an EMBL/GenBank/DDBJ whole genome shotgun (WGS) entry which is preliminary data.</text>
</comment>